<evidence type="ECO:0000256" key="2">
    <source>
        <dbReference type="ARBA" id="ARBA00022645"/>
    </source>
</evidence>
<keyword evidence="2" id="KW-0121">Carboxypeptidase</keyword>
<evidence type="ECO:0000256" key="14">
    <source>
        <dbReference type="ARBA" id="ARBA00034000"/>
    </source>
</evidence>
<dbReference type="Proteomes" id="UP001595843">
    <property type="component" value="Unassembled WGS sequence"/>
</dbReference>
<dbReference type="InterPro" id="IPR001264">
    <property type="entry name" value="Glyco_trans_51"/>
</dbReference>
<sequence>MKWILLGVGLSVCLALTSATYLVVSADSIPLKKMDKIQSASNIYDRNDRIIGRIGPNREYVSLKKISSKKLLTQTFVAVEDKRFYQHDGIDYQGFYRALFRNVLEMEKAEGASTITMQVARTSILENRNKTMIRKLTEIVVAKNLEDKYSKEQILQAYLNNITFGNQVMGVKMAAKIYFDKDLTKEKLQPHEVALLAGLPKATTTYNPYLHPKKAKKRRNTVLMIMAREGIITKKEKEIYQKRPLGIKKEYLDKHLPKGQYTPYKQYVLTEAKERFGLEETEITTGGYDIYTSLDPQIQTKIEETLKDNAFYQQQKTLDAGATILDPKTGNIVALAGGRYYMGTGYPLRSLTHIQPGSVIRPLLVYAPLIQENSYTEYTGVKDPPNFQLGAWKPANKQGTSYGVLAMKDAVAKSLNVPPAWLMMNRLGIQTATKYAERFGISLQKDEKLSVAALSRGSFKNGMNTLQMAQSYAAFANNGTMIQAHGIRKIKQGALTLKKKEPIKKQPINKKTAYYMTRILRYNVMKGTGRPAQLPGHEVAGQTGTSSLEREAWFVGYTNQYVMASTVFQTDGKGRLSDGEIPAGLFKEVMKTAMANETASRFENPGVPEPVPPFVLKAVRVSLAGYDPQEQSITLQWKDYDNRAKYHVERSADRRHWESVDTTTEGSFTDQPDLKKLAQPQTLYYRVVTTGPQDEDDKRISNGVKVEIEYPKQKEKDNEDKKEKKEEKPKDEDFPNLFNFH</sequence>
<evidence type="ECO:0000256" key="10">
    <source>
        <dbReference type="ARBA" id="ARBA00022989"/>
    </source>
</evidence>
<keyword evidence="3" id="KW-0645">Protease</keyword>
<feature type="region of interest" description="Disordered" evidence="16">
    <location>
        <begin position="689"/>
        <end position="741"/>
    </location>
</feature>
<reference evidence="20" key="1">
    <citation type="journal article" date="2019" name="Int. J. Syst. Evol. Microbiol.">
        <title>The Global Catalogue of Microorganisms (GCM) 10K type strain sequencing project: providing services to taxonomists for standard genome sequencing and annotation.</title>
        <authorList>
            <consortium name="The Broad Institute Genomics Platform"/>
            <consortium name="The Broad Institute Genome Sequencing Center for Infectious Disease"/>
            <person name="Wu L."/>
            <person name="Ma J."/>
        </authorList>
    </citation>
    <scope>NUCLEOTIDE SEQUENCE [LARGE SCALE GENOMIC DNA]</scope>
    <source>
        <strain evidence="20">IBRC-M 10813</strain>
    </source>
</reference>
<keyword evidence="5 19" id="KW-0808">Transferase</keyword>
<evidence type="ECO:0000256" key="8">
    <source>
        <dbReference type="ARBA" id="ARBA00022960"/>
    </source>
</evidence>
<evidence type="ECO:0000256" key="1">
    <source>
        <dbReference type="ARBA" id="ARBA00022475"/>
    </source>
</evidence>
<feature type="compositionally biased region" description="Basic and acidic residues" evidence="16">
    <location>
        <begin position="696"/>
        <end position="733"/>
    </location>
</feature>
<evidence type="ECO:0000256" key="4">
    <source>
        <dbReference type="ARBA" id="ARBA00022676"/>
    </source>
</evidence>
<dbReference type="Pfam" id="PF00912">
    <property type="entry name" value="Transgly"/>
    <property type="match status" value="1"/>
</dbReference>
<dbReference type="EMBL" id="JBHSAP010000018">
    <property type="protein sequence ID" value="MFC4077784.1"/>
    <property type="molecule type" value="Genomic_DNA"/>
</dbReference>
<feature type="domain" description="Glycosyl transferase family 51" evidence="18">
    <location>
        <begin position="50"/>
        <end position="226"/>
    </location>
</feature>
<dbReference type="InterPro" id="IPR013783">
    <property type="entry name" value="Ig-like_fold"/>
</dbReference>
<keyword evidence="6" id="KW-0812">Transmembrane</keyword>
<dbReference type="InterPro" id="IPR001460">
    <property type="entry name" value="PCN-bd_Tpept"/>
</dbReference>
<dbReference type="PANTHER" id="PTHR32282:SF32">
    <property type="entry name" value="PENICILLIN-BINDING PROTEIN 2A"/>
    <property type="match status" value="1"/>
</dbReference>
<dbReference type="Gene3D" id="2.60.40.10">
    <property type="entry name" value="Immunoglobulins"/>
    <property type="match status" value="1"/>
</dbReference>
<dbReference type="Pfam" id="PF00905">
    <property type="entry name" value="Transpeptidase"/>
    <property type="match status" value="1"/>
</dbReference>
<keyword evidence="7" id="KW-0378">Hydrolase</keyword>
<evidence type="ECO:0000256" key="15">
    <source>
        <dbReference type="ARBA" id="ARBA00049902"/>
    </source>
</evidence>
<name>A0ABV8JK81_9BACL</name>
<proteinExistence type="predicted"/>
<dbReference type="Gene3D" id="3.40.710.10">
    <property type="entry name" value="DD-peptidase/beta-lactamase superfamily"/>
    <property type="match status" value="1"/>
</dbReference>
<evidence type="ECO:0000256" key="6">
    <source>
        <dbReference type="ARBA" id="ARBA00022692"/>
    </source>
</evidence>
<keyword evidence="1" id="KW-1003">Cell membrane</keyword>
<evidence type="ECO:0000259" key="18">
    <source>
        <dbReference type="Pfam" id="PF00912"/>
    </source>
</evidence>
<comment type="catalytic activity">
    <reaction evidence="15">
        <text>[GlcNAc-(1-&gt;4)-Mur2Ac(oyl-L-Ala-gamma-D-Glu-L-Lys-D-Ala-D-Ala)](n)-di-trans,octa-cis-undecaprenyl diphosphate + beta-D-GlcNAc-(1-&gt;4)-Mur2Ac(oyl-L-Ala-gamma-D-Glu-L-Lys-D-Ala-D-Ala)-di-trans,octa-cis-undecaprenyl diphosphate = [GlcNAc-(1-&gt;4)-Mur2Ac(oyl-L-Ala-gamma-D-Glu-L-Lys-D-Ala-D-Ala)](n+1)-di-trans,octa-cis-undecaprenyl diphosphate + di-trans,octa-cis-undecaprenyl diphosphate + H(+)</text>
        <dbReference type="Rhea" id="RHEA:23708"/>
        <dbReference type="Rhea" id="RHEA-COMP:9602"/>
        <dbReference type="Rhea" id="RHEA-COMP:9603"/>
        <dbReference type="ChEBI" id="CHEBI:15378"/>
        <dbReference type="ChEBI" id="CHEBI:58405"/>
        <dbReference type="ChEBI" id="CHEBI:60033"/>
        <dbReference type="ChEBI" id="CHEBI:78435"/>
        <dbReference type="EC" id="2.4.99.28"/>
    </reaction>
</comment>
<evidence type="ECO:0000256" key="7">
    <source>
        <dbReference type="ARBA" id="ARBA00022801"/>
    </source>
</evidence>
<evidence type="ECO:0000313" key="20">
    <source>
        <dbReference type="Proteomes" id="UP001595843"/>
    </source>
</evidence>
<feature type="domain" description="Penicillin-binding protein transpeptidase" evidence="17">
    <location>
        <begin position="321"/>
        <end position="591"/>
    </location>
</feature>
<keyword evidence="10" id="KW-1133">Transmembrane helix</keyword>
<dbReference type="RefSeq" id="WP_380705622.1">
    <property type="nucleotide sequence ID" value="NZ_JBHSAP010000018.1"/>
</dbReference>
<comment type="caution">
    <text evidence="19">The sequence shown here is derived from an EMBL/GenBank/DDBJ whole genome shotgun (WGS) entry which is preliminary data.</text>
</comment>
<protein>
    <submittedName>
        <fullName evidence="19">Transglycosylase domain-containing protein</fullName>
        <ecNumber evidence="19">2.4.-.-</ecNumber>
    </submittedName>
</protein>
<gene>
    <name evidence="19" type="ORF">ACFOUO_13355</name>
</gene>
<keyword evidence="8" id="KW-0133">Cell shape</keyword>
<comment type="catalytic activity">
    <reaction evidence="14">
        <text>Preferential cleavage: (Ac)2-L-Lys-D-Ala-|-D-Ala. Also transpeptidation of peptidyl-alanyl moieties that are N-acyl substituents of D-alanine.</text>
        <dbReference type="EC" id="3.4.16.4"/>
    </reaction>
</comment>
<dbReference type="SUPFAM" id="SSF53955">
    <property type="entry name" value="Lysozyme-like"/>
    <property type="match status" value="1"/>
</dbReference>
<keyword evidence="4 19" id="KW-0328">Glycosyltransferase</keyword>
<evidence type="ECO:0000256" key="9">
    <source>
        <dbReference type="ARBA" id="ARBA00022984"/>
    </source>
</evidence>
<evidence type="ECO:0000256" key="3">
    <source>
        <dbReference type="ARBA" id="ARBA00022670"/>
    </source>
</evidence>
<evidence type="ECO:0000313" key="19">
    <source>
        <dbReference type="EMBL" id="MFC4077784.1"/>
    </source>
</evidence>
<evidence type="ECO:0000256" key="12">
    <source>
        <dbReference type="ARBA" id="ARBA00023268"/>
    </source>
</evidence>
<dbReference type="InterPro" id="IPR050396">
    <property type="entry name" value="Glycosyltr_51/Transpeptidase"/>
</dbReference>
<evidence type="ECO:0000256" key="13">
    <source>
        <dbReference type="ARBA" id="ARBA00023316"/>
    </source>
</evidence>
<keyword evidence="20" id="KW-1185">Reference proteome</keyword>
<evidence type="ECO:0000259" key="17">
    <source>
        <dbReference type="Pfam" id="PF00905"/>
    </source>
</evidence>
<keyword evidence="11" id="KW-0472">Membrane</keyword>
<dbReference type="InterPro" id="IPR023346">
    <property type="entry name" value="Lysozyme-like_dom_sf"/>
</dbReference>
<accession>A0ABV8JK81</accession>
<dbReference type="Gene3D" id="1.10.3810.10">
    <property type="entry name" value="Biosynthetic peptidoglycan transglycosylase-like"/>
    <property type="match status" value="1"/>
</dbReference>
<evidence type="ECO:0000256" key="5">
    <source>
        <dbReference type="ARBA" id="ARBA00022679"/>
    </source>
</evidence>
<keyword evidence="9" id="KW-0573">Peptidoglycan synthesis</keyword>
<dbReference type="GO" id="GO:0016757">
    <property type="term" value="F:glycosyltransferase activity"/>
    <property type="evidence" value="ECO:0007669"/>
    <property type="project" value="UniProtKB-KW"/>
</dbReference>
<organism evidence="19 20">
    <name type="scientific">Salinithrix halophila</name>
    <dbReference type="NCBI Taxonomy" id="1485204"/>
    <lineage>
        <taxon>Bacteria</taxon>
        <taxon>Bacillati</taxon>
        <taxon>Bacillota</taxon>
        <taxon>Bacilli</taxon>
        <taxon>Bacillales</taxon>
        <taxon>Thermoactinomycetaceae</taxon>
        <taxon>Salinithrix</taxon>
    </lineage>
</organism>
<dbReference type="SUPFAM" id="SSF56601">
    <property type="entry name" value="beta-lactamase/transpeptidase-like"/>
    <property type="match status" value="1"/>
</dbReference>
<dbReference type="InterPro" id="IPR036950">
    <property type="entry name" value="PBP_transglycosylase"/>
</dbReference>
<keyword evidence="12" id="KW-0511">Multifunctional enzyme</keyword>
<dbReference type="InterPro" id="IPR012338">
    <property type="entry name" value="Beta-lactam/transpept-like"/>
</dbReference>
<dbReference type="PANTHER" id="PTHR32282">
    <property type="entry name" value="BINDING PROTEIN TRANSPEPTIDASE, PUTATIVE-RELATED"/>
    <property type="match status" value="1"/>
</dbReference>
<evidence type="ECO:0000256" key="16">
    <source>
        <dbReference type="SAM" id="MobiDB-lite"/>
    </source>
</evidence>
<dbReference type="EC" id="2.4.-.-" evidence="19"/>
<evidence type="ECO:0000256" key="11">
    <source>
        <dbReference type="ARBA" id="ARBA00023136"/>
    </source>
</evidence>
<keyword evidence="13" id="KW-0961">Cell wall biogenesis/degradation</keyword>